<feature type="region of interest" description="Disordered" evidence="2">
    <location>
        <begin position="1"/>
        <end position="20"/>
    </location>
</feature>
<evidence type="ECO:0000256" key="2">
    <source>
        <dbReference type="SAM" id="MobiDB-lite"/>
    </source>
</evidence>
<dbReference type="InterPro" id="IPR001107">
    <property type="entry name" value="Band_7"/>
</dbReference>
<evidence type="ECO:0000256" key="1">
    <source>
        <dbReference type="SAM" id="Coils"/>
    </source>
</evidence>
<gene>
    <name evidence="4" type="ORF">SAMN05443665_10026</name>
</gene>
<evidence type="ECO:0000313" key="4">
    <source>
        <dbReference type="EMBL" id="SNS24801.1"/>
    </source>
</evidence>
<evidence type="ECO:0000313" key="5">
    <source>
        <dbReference type="Proteomes" id="UP000198318"/>
    </source>
</evidence>
<accession>A0A239CYS3</accession>
<dbReference type="Pfam" id="PF01145">
    <property type="entry name" value="Band_7"/>
    <property type="match status" value="1"/>
</dbReference>
<evidence type="ECO:0000259" key="3">
    <source>
        <dbReference type="Pfam" id="PF01145"/>
    </source>
</evidence>
<proteinExistence type="predicted"/>
<sequence>MANKESSGKNRSGAGSRLSGLSRPRRRTAVITAVLLVVVGWPVLSALFGGFERTTGGEIAVVRNGGFFDNNKIRQVIDPGSGRVWIGLYSQVHKYPAQQRFYTITSDARKGDETGVDVVTVPSSDGVNMGIEGTLYFTLNQDHSVIREFDDKYGTRKFRSAGGEMYNVYDGDKGWSAFLDQIVRPVIDNDLRSQINSFRCAELVSSCALVQNSSAQPRPVQPVGAKAQSNNANIAKVQNAINTSLAADLEQTLGGKFVTNIHFNLVRITLPEKVQDAVDRAQAAFAQVSEAQAKVATAKAEAAANKARQDGYNKCPTCAKIEELKALPQGITVYAPGNPNGSLLRGQ</sequence>
<protein>
    <submittedName>
        <fullName evidence="4">SPFH domain / Band 7 family protein</fullName>
    </submittedName>
</protein>
<name>A0A239CYS3_9ACTN</name>
<dbReference type="AlphaFoldDB" id="A0A239CYS3"/>
<reference evidence="4 5" key="1">
    <citation type="submission" date="2017-06" db="EMBL/GenBank/DDBJ databases">
        <authorList>
            <person name="Kim H.J."/>
            <person name="Triplett B.A."/>
        </authorList>
    </citation>
    <scope>NUCLEOTIDE SEQUENCE [LARGE SCALE GENOMIC DNA]</scope>
    <source>
        <strain evidence="4 5">DSM 44715</strain>
    </source>
</reference>
<organism evidence="4 5">
    <name type="scientific">Actinomadura meyerae</name>
    <dbReference type="NCBI Taxonomy" id="240840"/>
    <lineage>
        <taxon>Bacteria</taxon>
        <taxon>Bacillati</taxon>
        <taxon>Actinomycetota</taxon>
        <taxon>Actinomycetes</taxon>
        <taxon>Streptosporangiales</taxon>
        <taxon>Thermomonosporaceae</taxon>
        <taxon>Actinomadura</taxon>
    </lineage>
</organism>
<feature type="compositionally biased region" description="Low complexity" evidence="2">
    <location>
        <begin position="11"/>
        <end position="20"/>
    </location>
</feature>
<dbReference type="EMBL" id="FZOR01000002">
    <property type="protein sequence ID" value="SNS24801.1"/>
    <property type="molecule type" value="Genomic_DNA"/>
</dbReference>
<dbReference type="RefSeq" id="WP_245868178.1">
    <property type="nucleotide sequence ID" value="NZ_FZOR01000002.1"/>
</dbReference>
<dbReference type="Proteomes" id="UP000198318">
    <property type="component" value="Unassembled WGS sequence"/>
</dbReference>
<keyword evidence="1" id="KW-0175">Coiled coil</keyword>
<feature type="coiled-coil region" evidence="1">
    <location>
        <begin position="281"/>
        <end position="308"/>
    </location>
</feature>
<keyword evidence="5" id="KW-1185">Reference proteome</keyword>
<feature type="domain" description="Band 7" evidence="3">
    <location>
        <begin position="56"/>
        <end position="302"/>
    </location>
</feature>